<gene>
    <name evidence="6 10" type="primary">araA</name>
    <name evidence="10" type="ORF">GCM10011600_26740</name>
</gene>
<comment type="pathway">
    <text evidence="6">Carbohydrate degradation; L-arabinose degradation via L-ribulose; D-xylulose 5-phosphate from L-arabinose (bacterial route): step 1/3.</text>
</comment>
<dbReference type="AlphaFoldDB" id="A0A8J3GSV7"/>
<feature type="domain" description="L-arabinose isomerase N-terminal" evidence="7">
    <location>
        <begin position="13"/>
        <end position="177"/>
    </location>
</feature>
<evidence type="ECO:0000256" key="4">
    <source>
        <dbReference type="ARBA" id="ARBA00023235"/>
    </source>
</evidence>
<dbReference type="SUPFAM" id="SSF53743">
    <property type="entry name" value="FucI/AraA N-terminal and middle domains"/>
    <property type="match status" value="1"/>
</dbReference>
<comment type="function">
    <text evidence="6">Catalyzes the conversion of L-arabinose to L-ribulose.</text>
</comment>
<comment type="catalytic activity">
    <reaction evidence="6">
        <text>beta-L-arabinopyranose = L-ribulose</text>
        <dbReference type="Rhea" id="RHEA:14821"/>
        <dbReference type="ChEBI" id="CHEBI:16880"/>
        <dbReference type="ChEBI" id="CHEBI:40886"/>
        <dbReference type="EC" id="5.3.1.4"/>
    </reaction>
</comment>
<evidence type="ECO:0000256" key="1">
    <source>
        <dbReference type="ARBA" id="ARBA00022723"/>
    </source>
</evidence>
<comment type="caution">
    <text evidence="10">The sequence shown here is derived from an EMBL/GenBank/DDBJ whole genome shotgun (WGS) entry which is preliminary data.</text>
</comment>
<feature type="binding site" evidence="6">
    <location>
        <position position="454"/>
    </location>
    <ligand>
        <name>Mn(2+)</name>
        <dbReference type="ChEBI" id="CHEBI:29035"/>
    </ligand>
</feature>
<evidence type="ECO:0000259" key="7">
    <source>
        <dbReference type="Pfam" id="PF02610"/>
    </source>
</evidence>
<dbReference type="InterPro" id="IPR003762">
    <property type="entry name" value="Lara_isomerase"/>
</dbReference>
<dbReference type="GO" id="GO:0030145">
    <property type="term" value="F:manganese ion binding"/>
    <property type="evidence" value="ECO:0007669"/>
    <property type="project" value="UniProtKB-UniRule"/>
</dbReference>
<name>A0A8J3GSV7_9MICO</name>
<evidence type="ECO:0000256" key="3">
    <source>
        <dbReference type="ARBA" id="ARBA00023211"/>
    </source>
</evidence>
<dbReference type="InterPro" id="IPR055389">
    <property type="entry name" value="AraA_N"/>
</dbReference>
<dbReference type="SUPFAM" id="SSF50443">
    <property type="entry name" value="FucI/AraA C-terminal domain-like"/>
    <property type="match status" value="1"/>
</dbReference>
<dbReference type="GO" id="GO:0005829">
    <property type="term" value="C:cytosol"/>
    <property type="evidence" value="ECO:0007669"/>
    <property type="project" value="TreeGrafter"/>
</dbReference>
<dbReference type="NCBIfam" id="NF002795">
    <property type="entry name" value="PRK02929.1"/>
    <property type="match status" value="1"/>
</dbReference>
<evidence type="ECO:0000259" key="9">
    <source>
        <dbReference type="Pfam" id="PF24856"/>
    </source>
</evidence>
<dbReference type="Pfam" id="PF02610">
    <property type="entry name" value="AraA_N"/>
    <property type="match status" value="1"/>
</dbReference>
<evidence type="ECO:0000256" key="2">
    <source>
        <dbReference type="ARBA" id="ARBA00022935"/>
    </source>
</evidence>
<keyword evidence="2 6" id="KW-0054">Arabinose catabolism</keyword>
<organism evidence="10 11">
    <name type="scientific">Pseudolysinimonas yzui</name>
    <dbReference type="NCBI Taxonomy" id="2708254"/>
    <lineage>
        <taxon>Bacteria</taxon>
        <taxon>Bacillati</taxon>
        <taxon>Actinomycetota</taxon>
        <taxon>Actinomycetes</taxon>
        <taxon>Micrococcales</taxon>
        <taxon>Microbacteriaceae</taxon>
        <taxon>Pseudolysinimonas</taxon>
    </lineage>
</organism>
<reference evidence="10" key="1">
    <citation type="journal article" date="2014" name="Int. J. Syst. Evol. Microbiol.">
        <title>Complete genome sequence of Corynebacterium casei LMG S-19264T (=DSM 44701T), isolated from a smear-ripened cheese.</title>
        <authorList>
            <consortium name="US DOE Joint Genome Institute (JGI-PGF)"/>
            <person name="Walter F."/>
            <person name="Albersmeier A."/>
            <person name="Kalinowski J."/>
            <person name="Ruckert C."/>
        </authorList>
    </citation>
    <scope>NUCLEOTIDE SEQUENCE</scope>
    <source>
        <strain evidence="10">CGMCC 1.16548</strain>
    </source>
</reference>
<dbReference type="EC" id="5.3.1.4" evidence="6"/>
<evidence type="ECO:0000259" key="8">
    <source>
        <dbReference type="Pfam" id="PF11762"/>
    </source>
</evidence>
<feature type="binding site" evidence="6">
    <location>
        <position position="355"/>
    </location>
    <ligand>
        <name>Mn(2+)</name>
        <dbReference type="ChEBI" id="CHEBI:29035"/>
    </ligand>
</feature>
<protein>
    <recommendedName>
        <fullName evidence="6">L-arabinose isomerase</fullName>
        <ecNumber evidence="6">5.3.1.4</ecNumber>
    </recommendedName>
</protein>
<keyword evidence="5 6" id="KW-0119">Carbohydrate metabolism</keyword>
<evidence type="ECO:0000256" key="6">
    <source>
        <dbReference type="HAMAP-Rule" id="MF_00519"/>
    </source>
</evidence>
<dbReference type="Gene3D" id="3.40.50.10940">
    <property type="match status" value="1"/>
</dbReference>
<proteinExistence type="inferred from homology"/>
<dbReference type="Pfam" id="PF11762">
    <property type="entry name" value="Arabinose_Iso_C"/>
    <property type="match status" value="1"/>
</dbReference>
<keyword evidence="11" id="KW-1185">Reference proteome</keyword>
<dbReference type="PANTHER" id="PTHR38464">
    <property type="entry name" value="L-ARABINOSE ISOMERASE"/>
    <property type="match status" value="1"/>
</dbReference>
<dbReference type="InterPro" id="IPR004216">
    <property type="entry name" value="Fuc/Ara_isomerase_C"/>
</dbReference>
<evidence type="ECO:0000313" key="10">
    <source>
        <dbReference type="EMBL" id="GHF24356.1"/>
    </source>
</evidence>
<sequence>MSRSIVPDLKTKTVWFLTGSQGLYGEETLRQVATQSQAVAAGLADSADIPVTVVWKPVLTDSDAIRRTMLEVNSDDDVIGVIAWMHTFSPAKMWIAGLDALQKPLLHLHTQANVDLPWGEIDFDFMNLNQAAHGDREFGYIETRLGIPRTTVVGHVSDPAVTARVGVWSRAAAGRAATRGMRVARFGDNMRYVAVTEGDKTEAEIRLGVQVNTWGVNDLVDAVAAVSDAAVDELVAEYLTAYEVVPELLVGGERHDALREGARIEAGLRGFLEAGGFHAFTDSFEDLGALRQLPGLAVQRLMADGYGFGAEGDWKTAVLVRTAAVMGAGLPGGASLMEDYTYHLEPGNELILGAHMLEVSPSLTTTKPRLEIHPLGIGGKDDPVRLVFTADPGPAIVVALSDVRERFRLVANVVDNVPLPAPMPKLPVGHAVWKPRPDFRTSASAWLQAGAAHHTVMSTQVGVDVFRDFAAMSGVELLVIDENTTTEEFARELRWNAAYYRLAQGL</sequence>
<dbReference type="InterPro" id="IPR038583">
    <property type="entry name" value="AraA_N_sf"/>
</dbReference>
<dbReference type="Pfam" id="PF24856">
    <property type="entry name" value="AraA_central"/>
    <property type="match status" value="1"/>
</dbReference>
<comment type="cofactor">
    <cofactor evidence="6">
        <name>Mn(2+)</name>
        <dbReference type="ChEBI" id="CHEBI:29035"/>
    </cofactor>
    <text evidence="6">Binds 1 Mn(2+) ion per subunit.</text>
</comment>
<dbReference type="HAMAP" id="MF_00519">
    <property type="entry name" value="Arabinose_Isome"/>
    <property type="match status" value="1"/>
</dbReference>
<keyword evidence="3 6" id="KW-0464">Manganese</keyword>
<dbReference type="RefSeq" id="WP_191284040.1">
    <property type="nucleotide sequence ID" value="NZ_BNAI01000008.1"/>
</dbReference>
<dbReference type="GO" id="GO:0008733">
    <property type="term" value="F:L-arabinose isomerase activity"/>
    <property type="evidence" value="ECO:0007669"/>
    <property type="project" value="UniProtKB-UniRule"/>
</dbReference>
<keyword evidence="1 6" id="KW-0479">Metal-binding</keyword>
<dbReference type="GO" id="GO:0019569">
    <property type="term" value="P:L-arabinose catabolic process to D-xylulose 5-phosphate"/>
    <property type="evidence" value="ECO:0007669"/>
    <property type="project" value="UniProtKB-UniRule"/>
</dbReference>
<dbReference type="PANTHER" id="PTHR38464:SF1">
    <property type="entry name" value="L-ARABINOSE ISOMERASE"/>
    <property type="match status" value="1"/>
</dbReference>
<feature type="binding site" evidence="6">
    <location>
        <position position="311"/>
    </location>
    <ligand>
        <name>Mn(2+)</name>
        <dbReference type="ChEBI" id="CHEBI:29035"/>
    </ligand>
</feature>
<dbReference type="EMBL" id="BNAI01000008">
    <property type="protein sequence ID" value="GHF24356.1"/>
    <property type="molecule type" value="Genomic_DNA"/>
</dbReference>
<dbReference type="PIRSF" id="PIRSF001478">
    <property type="entry name" value="L-ara_isomerase"/>
    <property type="match status" value="1"/>
</dbReference>
<feature type="domain" description="L-arabinose isomerase C-terminal" evidence="8">
    <location>
        <begin position="333"/>
        <end position="476"/>
    </location>
</feature>
<evidence type="ECO:0000313" key="11">
    <source>
        <dbReference type="Proteomes" id="UP000617531"/>
    </source>
</evidence>
<dbReference type="InterPro" id="IPR024664">
    <property type="entry name" value="Ara_Isoase_C"/>
</dbReference>
<dbReference type="Proteomes" id="UP000617531">
    <property type="component" value="Unassembled WGS sequence"/>
</dbReference>
<reference evidence="10" key="2">
    <citation type="submission" date="2020-09" db="EMBL/GenBank/DDBJ databases">
        <authorList>
            <person name="Sun Q."/>
            <person name="Zhou Y."/>
        </authorList>
    </citation>
    <scope>NUCLEOTIDE SEQUENCE</scope>
    <source>
        <strain evidence="10">CGMCC 1.16548</strain>
    </source>
</reference>
<feature type="binding site" evidence="6">
    <location>
        <position position="338"/>
    </location>
    <ligand>
        <name>Mn(2+)</name>
        <dbReference type="ChEBI" id="CHEBI:29035"/>
    </ligand>
</feature>
<comment type="similarity">
    <text evidence="6">Belongs to the arabinose isomerase family.</text>
</comment>
<dbReference type="InterPro" id="IPR055390">
    <property type="entry name" value="AraA_central"/>
</dbReference>
<feature type="domain" description="L-arabinose isomerase central" evidence="9">
    <location>
        <begin position="182"/>
        <end position="329"/>
    </location>
</feature>
<evidence type="ECO:0000256" key="5">
    <source>
        <dbReference type="ARBA" id="ARBA00023277"/>
    </source>
</evidence>
<dbReference type="UniPathway" id="UPA00145">
    <property type="reaction ID" value="UER00565"/>
</dbReference>
<accession>A0A8J3GSV7</accession>
<keyword evidence="4 6" id="KW-0413">Isomerase</keyword>
<dbReference type="InterPro" id="IPR009015">
    <property type="entry name" value="Fucose_isomerase_N/cen_sf"/>
</dbReference>